<keyword evidence="14" id="KW-1185">Reference proteome</keyword>
<feature type="domain" description="RING-type" evidence="12">
    <location>
        <begin position="381"/>
        <end position="422"/>
    </location>
</feature>
<dbReference type="Pfam" id="PF13639">
    <property type="entry name" value="zf-RING_2"/>
    <property type="match status" value="1"/>
</dbReference>
<protein>
    <recommendedName>
        <fullName evidence="12">RING-type domain-containing protein</fullName>
    </recommendedName>
</protein>
<dbReference type="PANTHER" id="PTHR46539">
    <property type="entry name" value="E3 UBIQUITIN-PROTEIN LIGASE ATL42"/>
    <property type="match status" value="1"/>
</dbReference>
<evidence type="ECO:0000313" key="13">
    <source>
        <dbReference type="EMBL" id="KAJ3657500.1"/>
    </source>
</evidence>
<dbReference type="EMBL" id="JALNTZ010000003">
    <property type="protein sequence ID" value="KAJ3657500.1"/>
    <property type="molecule type" value="Genomic_DNA"/>
</dbReference>
<feature type="signal peptide" evidence="11">
    <location>
        <begin position="1"/>
        <end position="18"/>
    </location>
</feature>
<keyword evidence="11" id="KW-0732">Signal</keyword>
<keyword evidence="3" id="KW-0479">Metal-binding</keyword>
<accession>A0AA38MHK5</accession>
<evidence type="ECO:0000256" key="2">
    <source>
        <dbReference type="ARBA" id="ARBA00022692"/>
    </source>
</evidence>
<dbReference type="SUPFAM" id="SSF52025">
    <property type="entry name" value="PA domain"/>
    <property type="match status" value="1"/>
</dbReference>
<keyword evidence="2 10" id="KW-0812">Transmembrane</keyword>
<evidence type="ECO:0000256" key="8">
    <source>
        <dbReference type="PROSITE-ProRule" id="PRU00175"/>
    </source>
</evidence>
<comment type="caution">
    <text evidence="13">The sequence shown here is derived from an EMBL/GenBank/DDBJ whole genome shotgun (WGS) entry which is preliminary data.</text>
</comment>
<evidence type="ECO:0000256" key="1">
    <source>
        <dbReference type="ARBA" id="ARBA00004167"/>
    </source>
</evidence>
<keyword evidence="6 10" id="KW-1133">Transmembrane helix</keyword>
<comment type="subcellular location">
    <subcellularLocation>
        <location evidence="1">Membrane</location>
        <topology evidence="1">Single-pass membrane protein</topology>
    </subcellularLocation>
</comment>
<evidence type="ECO:0000256" key="5">
    <source>
        <dbReference type="ARBA" id="ARBA00022833"/>
    </source>
</evidence>
<evidence type="ECO:0000256" key="11">
    <source>
        <dbReference type="SAM" id="SignalP"/>
    </source>
</evidence>
<dbReference type="Gene3D" id="3.30.40.10">
    <property type="entry name" value="Zinc/RING finger domain, C3HC4 (zinc finger)"/>
    <property type="match status" value="1"/>
</dbReference>
<dbReference type="InterPro" id="IPR003137">
    <property type="entry name" value="PA_domain"/>
</dbReference>
<dbReference type="CDD" id="cd16668">
    <property type="entry name" value="RING-H2_RNF130-like"/>
    <property type="match status" value="1"/>
</dbReference>
<evidence type="ECO:0000259" key="12">
    <source>
        <dbReference type="PROSITE" id="PS50089"/>
    </source>
</evidence>
<dbReference type="PANTHER" id="PTHR46539:SF23">
    <property type="entry name" value="RING-TYPE DOMAIN-CONTAINING PROTEIN"/>
    <property type="match status" value="1"/>
</dbReference>
<dbReference type="SUPFAM" id="SSF57850">
    <property type="entry name" value="RING/U-box"/>
    <property type="match status" value="1"/>
</dbReference>
<evidence type="ECO:0000256" key="3">
    <source>
        <dbReference type="ARBA" id="ARBA00022723"/>
    </source>
</evidence>
<dbReference type="SMART" id="SM00184">
    <property type="entry name" value="RING"/>
    <property type="match status" value="1"/>
</dbReference>
<dbReference type="InterPro" id="IPR013083">
    <property type="entry name" value="Znf_RING/FYVE/PHD"/>
</dbReference>
<dbReference type="GO" id="GO:0008270">
    <property type="term" value="F:zinc ion binding"/>
    <property type="evidence" value="ECO:0007669"/>
    <property type="project" value="UniProtKB-KW"/>
</dbReference>
<feature type="compositionally biased region" description="Polar residues" evidence="9">
    <location>
        <begin position="531"/>
        <end position="541"/>
    </location>
</feature>
<evidence type="ECO:0000256" key="4">
    <source>
        <dbReference type="ARBA" id="ARBA00022771"/>
    </source>
</evidence>
<gene>
    <name evidence="13" type="ORF">Zmor_009296</name>
</gene>
<organism evidence="13 14">
    <name type="scientific">Zophobas morio</name>
    <dbReference type="NCBI Taxonomy" id="2755281"/>
    <lineage>
        <taxon>Eukaryota</taxon>
        <taxon>Metazoa</taxon>
        <taxon>Ecdysozoa</taxon>
        <taxon>Arthropoda</taxon>
        <taxon>Hexapoda</taxon>
        <taxon>Insecta</taxon>
        <taxon>Pterygota</taxon>
        <taxon>Neoptera</taxon>
        <taxon>Endopterygota</taxon>
        <taxon>Coleoptera</taxon>
        <taxon>Polyphaga</taxon>
        <taxon>Cucujiformia</taxon>
        <taxon>Tenebrionidae</taxon>
        <taxon>Zophobas</taxon>
    </lineage>
</organism>
<dbReference type="Proteomes" id="UP001168821">
    <property type="component" value="Unassembled WGS sequence"/>
</dbReference>
<evidence type="ECO:0000256" key="10">
    <source>
        <dbReference type="SAM" id="Phobius"/>
    </source>
</evidence>
<dbReference type="Pfam" id="PF02225">
    <property type="entry name" value="PA"/>
    <property type="match status" value="1"/>
</dbReference>
<evidence type="ECO:0000313" key="14">
    <source>
        <dbReference type="Proteomes" id="UP001168821"/>
    </source>
</evidence>
<dbReference type="PROSITE" id="PS50089">
    <property type="entry name" value="ZF_RING_2"/>
    <property type="match status" value="1"/>
</dbReference>
<feature type="transmembrane region" description="Helical" evidence="10">
    <location>
        <begin position="312"/>
        <end position="335"/>
    </location>
</feature>
<feature type="chain" id="PRO_5041425271" description="RING-type domain-containing protein" evidence="11">
    <location>
        <begin position="19"/>
        <end position="566"/>
    </location>
</feature>
<dbReference type="FunFam" id="3.30.40.10:FF:000009">
    <property type="entry name" value="E3 ubiquitin-protein ligase RNF130"/>
    <property type="match status" value="1"/>
</dbReference>
<keyword evidence="7 10" id="KW-0472">Membrane</keyword>
<evidence type="ECO:0000256" key="7">
    <source>
        <dbReference type="ARBA" id="ARBA00023136"/>
    </source>
</evidence>
<feature type="compositionally biased region" description="Polar residues" evidence="9">
    <location>
        <begin position="550"/>
        <end position="566"/>
    </location>
</feature>
<sequence length="566" mass="62422">MRIIVCVFVVVLFSSSLTSDVTVDILPSPTWQRRLRRKTTCAGAGASLGVQSHSKPLGVRLYEGNPRTIVSHRKSAVWTKNVAFQCDSAPPDHAPGCVTADRMCASLLIALGHVLLVSASAVPEDWVSGSPFSHFTNDDSRADTFTSAYLNVSRMTDEGWVWDKTEVGRYGGGYVGPAYGLLVHVSAKGHPDDHTGCTLPLQSSRADRRLPPPGEPWIALVKRGRCNFEVKVENAFRSNAAGVLVYNDRDSSTLDKMKLSSDSGRNISAVFTYKWKGEDLARLAENNSKVYVHITIASQTSSRTANINRTSVLFVSITFIVLMIISLAWLVFYYVQRFRYIHAKDRLSRRLGNAAKKALSKIPTKNIKSEDKEVQGDGECCAICIEPYKICDVLRILPCGHEFHKSCIDPWLLEHRTCPMCKMDILKHYGFVFSGSQESILQMEVEEIVVLESAESRSTSPRRGGGISPLPEIRAVVIGDRQRLFESSADDESSRASTPDEMTPSLSQNRQFPVRQDLCVSCIAAKAAAALSSNQSNSKEASTSDEENDSSQVLSIDSSMQVRDEK</sequence>
<keyword evidence="5" id="KW-0862">Zinc</keyword>
<reference evidence="13" key="1">
    <citation type="journal article" date="2023" name="G3 (Bethesda)">
        <title>Whole genome assemblies of Zophobas morio and Tenebrio molitor.</title>
        <authorList>
            <person name="Kaur S."/>
            <person name="Stinson S.A."/>
            <person name="diCenzo G.C."/>
        </authorList>
    </citation>
    <scope>NUCLEOTIDE SEQUENCE</scope>
    <source>
        <strain evidence="13">QUZm001</strain>
    </source>
</reference>
<dbReference type="AlphaFoldDB" id="A0AA38MHK5"/>
<dbReference type="InterPro" id="IPR001841">
    <property type="entry name" value="Znf_RING"/>
</dbReference>
<name>A0AA38MHK5_9CUCU</name>
<keyword evidence="4 8" id="KW-0863">Zinc-finger</keyword>
<dbReference type="InterPro" id="IPR046450">
    <property type="entry name" value="PA_dom_sf"/>
</dbReference>
<feature type="region of interest" description="Disordered" evidence="9">
    <location>
        <begin position="530"/>
        <end position="566"/>
    </location>
</feature>
<dbReference type="GO" id="GO:0016020">
    <property type="term" value="C:membrane"/>
    <property type="evidence" value="ECO:0007669"/>
    <property type="project" value="UniProtKB-SubCell"/>
</dbReference>
<proteinExistence type="predicted"/>
<feature type="region of interest" description="Disordered" evidence="9">
    <location>
        <begin position="486"/>
        <end position="510"/>
    </location>
</feature>
<dbReference type="Gene3D" id="3.50.30.30">
    <property type="match status" value="1"/>
</dbReference>
<evidence type="ECO:0000256" key="9">
    <source>
        <dbReference type="SAM" id="MobiDB-lite"/>
    </source>
</evidence>
<evidence type="ECO:0000256" key="6">
    <source>
        <dbReference type="ARBA" id="ARBA00022989"/>
    </source>
</evidence>